<reference evidence="1 2" key="1">
    <citation type="submission" date="2018-07" db="EMBL/GenBank/DDBJ databases">
        <title>Complete Genome and Methylome Analysis of Deinococcus wulumuqiensis NEB 479.</title>
        <authorList>
            <person name="Fomenkov A."/>
            <person name="Luyten Y."/>
            <person name="Vincze T."/>
            <person name="Anton B.P."/>
            <person name="Clark T."/>
            <person name="Roberts R.J."/>
            <person name="Morgan R.D."/>
        </authorList>
    </citation>
    <scope>NUCLEOTIDE SEQUENCE [LARGE SCALE GENOMIC DNA]</scope>
    <source>
        <strain evidence="1 2">NEB 479</strain>
    </source>
</reference>
<name>A0A345IIB5_9DEIO</name>
<evidence type="ECO:0000313" key="1">
    <source>
        <dbReference type="EMBL" id="AXG99437.1"/>
    </source>
</evidence>
<dbReference type="STRING" id="1288484.GCA_000348665_01329"/>
<accession>A0A345IIB5</accession>
<dbReference type="Proteomes" id="UP000253744">
    <property type="component" value="Chromosome"/>
</dbReference>
<dbReference type="PANTHER" id="PTHR37807">
    <property type="entry name" value="OS07G0160300 PROTEIN"/>
    <property type="match status" value="1"/>
</dbReference>
<dbReference type="SUPFAM" id="SSF52540">
    <property type="entry name" value="P-loop containing nucleoside triphosphate hydrolases"/>
    <property type="match status" value="1"/>
</dbReference>
<dbReference type="KEGG" id="dwu:DVJ83_10165"/>
<evidence type="ECO:0000313" key="2">
    <source>
        <dbReference type="Proteomes" id="UP000253744"/>
    </source>
</evidence>
<dbReference type="AlphaFoldDB" id="A0A345IIB5"/>
<gene>
    <name evidence="1" type="ORF">DVJ83_10165</name>
</gene>
<organism evidence="1 2">
    <name type="scientific">Deinococcus wulumuqiensis</name>
    <dbReference type="NCBI Taxonomy" id="980427"/>
    <lineage>
        <taxon>Bacteria</taxon>
        <taxon>Thermotogati</taxon>
        <taxon>Deinococcota</taxon>
        <taxon>Deinococci</taxon>
        <taxon>Deinococcales</taxon>
        <taxon>Deinococcaceae</taxon>
        <taxon>Deinococcus</taxon>
    </lineage>
</organism>
<dbReference type="InterPro" id="IPR027417">
    <property type="entry name" value="P-loop_NTPase"/>
</dbReference>
<dbReference type="Gene3D" id="3.40.50.300">
    <property type="entry name" value="P-loop containing nucleotide triphosphate hydrolases"/>
    <property type="match status" value="1"/>
</dbReference>
<dbReference type="RefSeq" id="WP_114672260.1">
    <property type="nucleotide sequence ID" value="NZ_CP031158.1"/>
</dbReference>
<dbReference type="EMBL" id="CP031158">
    <property type="protein sequence ID" value="AXG99437.1"/>
    <property type="molecule type" value="Genomic_DNA"/>
</dbReference>
<protein>
    <recommendedName>
        <fullName evidence="3">ATP-binding protein</fullName>
    </recommendedName>
</protein>
<dbReference type="Pfam" id="PF13671">
    <property type="entry name" value="AAA_33"/>
    <property type="match status" value="1"/>
</dbReference>
<proteinExistence type="predicted"/>
<sequence>MSPTLFLLVGLPGAGKTTLARQLERQHAALRLTPDDWMKPLFGAGDLDGKRAVLEHDLLWSVAARVLSLGVSVVLDYGLWSPGEREMYLSRAHALGARAELHVLDLPVEQLWQRLEARNVLAPQTPQTFVVSREELLEWNGWFQRPLPDELARFDHAEVRHTAEELTV</sequence>
<dbReference type="PANTHER" id="PTHR37807:SF3">
    <property type="entry name" value="OS07G0160300 PROTEIN"/>
    <property type="match status" value="1"/>
</dbReference>
<evidence type="ECO:0008006" key="3">
    <source>
        <dbReference type="Google" id="ProtNLM"/>
    </source>
</evidence>